<evidence type="ECO:0000256" key="3">
    <source>
        <dbReference type="HAMAP-Rule" id="MF_01241"/>
    </source>
</evidence>
<dbReference type="NCBIfam" id="TIGR00502">
    <property type="entry name" value="nagB"/>
    <property type="match status" value="1"/>
</dbReference>
<feature type="active site" description="Proton acceptor; for ring-opening step" evidence="3">
    <location>
        <position position="137"/>
    </location>
</feature>
<keyword evidence="1 3" id="KW-0378">Hydrolase</keyword>
<proteinExistence type="inferred from homology"/>
<dbReference type="HAMAP" id="MF_01241">
    <property type="entry name" value="GlcN6P_deamin"/>
    <property type="match status" value="1"/>
</dbReference>
<dbReference type="PANTHER" id="PTHR11280">
    <property type="entry name" value="GLUCOSAMINE-6-PHOSPHATE ISOMERASE"/>
    <property type="match status" value="1"/>
</dbReference>
<dbReference type="InterPro" id="IPR037171">
    <property type="entry name" value="NagB/RpiA_transferase-like"/>
</dbReference>
<dbReference type="RefSeq" id="WP_253076569.1">
    <property type="nucleotide sequence ID" value="NZ_JAMXWN010000009.1"/>
</dbReference>
<evidence type="ECO:0000313" key="6">
    <source>
        <dbReference type="Proteomes" id="UP001596267"/>
    </source>
</evidence>
<feature type="active site" description="For ring-opening step" evidence="3">
    <location>
        <position position="142"/>
    </location>
</feature>
<comment type="caution">
    <text evidence="5">The sequence shown here is derived from an EMBL/GenBank/DDBJ whole genome shotgun (WGS) entry which is preliminary data.</text>
</comment>
<evidence type="ECO:0000256" key="2">
    <source>
        <dbReference type="ARBA" id="ARBA00023277"/>
    </source>
</evidence>
<comment type="function">
    <text evidence="3">Catalyzes the reversible isomerization-deamination of glucosamine 6-phosphate (GlcN6P) to form fructose 6-phosphate (Fru6P) and ammonium ion.</text>
</comment>
<comment type="catalytic activity">
    <reaction evidence="3">
        <text>alpha-D-glucosamine 6-phosphate + H2O = beta-D-fructose 6-phosphate + NH4(+)</text>
        <dbReference type="Rhea" id="RHEA:12172"/>
        <dbReference type="ChEBI" id="CHEBI:15377"/>
        <dbReference type="ChEBI" id="CHEBI:28938"/>
        <dbReference type="ChEBI" id="CHEBI:57634"/>
        <dbReference type="ChEBI" id="CHEBI:75989"/>
        <dbReference type="EC" id="3.5.99.6"/>
    </reaction>
</comment>
<gene>
    <name evidence="3 5" type="primary">nagB</name>
    <name evidence="5" type="ORF">ACFP7A_10300</name>
</gene>
<evidence type="ECO:0000259" key="4">
    <source>
        <dbReference type="Pfam" id="PF01182"/>
    </source>
</evidence>
<dbReference type="CDD" id="cd01399">
    <property type="entry name" value="GlcN6P_deaminase"/>
    <property type="match status" value="1"/>
</dbReference>
<keyword evidence="6" id="KW-1185">Reference proteome</keyword>
<feature type="domain" description="Glucosamine/galactosamine-6-phosphate isomerase" evidence="4">
    <location>
        <begin position="11"/>
        <end position="224"/>
    </location>
</feature>
<accession>A0ABW1WFJ6</accession>
<organism evidence="5 6">
    <name type="scientific">Sporolactobacillus kofuensis</name>
    <dbReference type="NCBI Taxonomy" id="269672"/>
    <lineage>
        <taxon>Bacteria</taxon>
        <taxon>Bacillati</taxon>
        <taxon>Bacillota</taxon>
        <taxon>Bacilli</taxon>
        <taxon>Bacillales</taxon>
        <taxon>Sporolactobacillaceae</taxon>
        <taxon>Sporolactobacillus</taxon>
    </lineage>
</organism>
<dbReference type="InterPro" id="IPR006148">
    <property type="entry name" value="Glc/Gal-6P_isomerase"/>
</dbReference>
<keyword evidence="2 3" id="KW-0119">Carbohydrate metabolism</keyword>
<dbReference type="Proteomes" id="UP001596267">
    <property type="component" value="Unassembled WGS sequence"/>
</dbReference>
<comment type="caution">
    <text evidence="3">Lacks conserved residue(s) required for the propagation of feature annotation.</text>
</comment>
<comment type="pathway">
    <text evidence="3">Amino-sugar metabolism; N-acetylneuraminate degradation; D-fructose 6-phosphate from N-acetylneuraminate: step 5/5.</text>
</comment>
<name>A0ABW1WFJ6_9BACL</name>
<dbReference type="GO" id="GO:0004342">
    <property type="term" value="F:glucosamine-6-phosphate deaminase activity"/>
    <property type="evidence" value="ECO:0007669"/>
    <property type="project" value="UniProtKB-EC"/>
</dbReference>
<dbReference type="PROSITE" id="PS01161">
    <property type="entry name" value="GLC_GALNAC_ISOMERASE"/>
    <property type="match status" value="1"/>
</dbReference>
<dbReference type="Pfam" id="PF01182">
    <property type="entry name" value="Glucosamine_iso"/>
    <property type="match status" value="1"/>
</dbReference>
<sequence>MHLISVTNNNEMSQKAATIISTLVTQKPNAVLGLATGGTPEKTYKALVMDHQQNGTSYSKIHTVNLDEYVGINPQDSNSYHSYMYHHFFKYIDIPANQTHLPDGEHASVDYCASYDQLIESLGGVDLQLLGIGRNGHIGFNEPGTPLTIGTHVVKLTPSTRQANARYFTDLSKVPDQAITMGIGTILKSRKIILIASGKDKAEAVRRLLDCSAPDDDFPASALVAHPDVTIIADEQALSLTKLNKE</sequence>
<dbReference type="Gene3D" id="3.40.50.1360">
    <property type="match status" value="1"/>
</dbReference>
<comment type="similarity">
    <text evidence="3">Belongs to the glucosamine/galactosamine-6-phosphate isomerase family. NagB subfamily.</text>
</comment>
<feature type="active site" description="For ring-opening step" evidence="3">
    <location>
        <position position="135"/>
    </location>
</feature>
<feature type="active site" description="Proton acceptor; for enolization step" evidence="3">
    <location>
        <position position="67"/>
    </location>
</feature>
<dbReference type="InterPro" id="IPR004547">
    <property type="entry name" value="Glucosamine6P_isomerase"/>
</dbReference>
<dbReference type="EMBL" id="JBHSTQ010000009">
    <property type="protein sequence ID" value="MFC6386994.1"/>
    <property type="molecule type" value="Genomic_DNA"/>
</dbReference>
<dbReference type="EC" id="3.5.99.6" evidence="3"/>
<protein>
    <recommendedName>
        <fullName evidence="3">Glucosamine-6-phosphate deaminase</fullName>
        <ecNumber evidence="3">3.5.99.6</ecNumber>
    </recommendedName>
    <alternativeName>
        <fullName evidence="3">GlcN6P deaminase</fullName>
        <shortName evidence="3">GNPDA</shortName>
    </alternativeName>
    <alternativeName>
        <fullName evidence="3">Glucosamine-6-phosphate isomerase</fullName>
    </alternativeName>
</protein>
<reference evidence="6" key="1">
    <citation type="journal article" date="2019" name="Int. J. Syst. Evol. Microbiol.">
        <title>The Global Catalogue of Microorganisms (GCM) 10K type strain sequencing project: providing services to taxonomists for standard genome sequencing and annotation.</title>
        <authorList>
            <consortium name="The Broad Institute Genomics Platform"/>
            <consortium name="The Broad Institute Genome Sequencing Center for Infectious Disease"/>
            <person name="Wu L."/>
            <person name="Ma J."/>
        </authorList>
    </citation>
    <scope>NUCLEOTIDE SEQUENCE [LARGE SCALE GENOMIC DNA]</scope>
    <source>
        <strain evidence="6">CCUG 42001</strain>
    </source>
</reference>
<evidence type="ECO:0000256" key="1">
    <source>
        <dbReference type="ARBA" id="ARBA00022801"/>
    </source>
</evidence>
<dbReference type="SUPFAM" id="SSF100950">
    <property type="entry name" value="NagB/RpiA/CoA transferase-like"/>
    <property type="match status" value="1"/>
</dbReference>
<dbReference type="InterPro" id="IPR018321">
    <property type="entry name" value="Glucosamine6P_isomerase_CS"/>
</dbReference>
<dbReference type="PANTHER" id="PTHR11280:SF5">
    <property type="entry name" value="GLUCOSAMINE-6-PHOSPHATE ISOMERASE"/>
    <property type="match status" value="1"/>
</dbReference>
<evidence type="ECO:0000313" key="5">
    <source>
        <dbReference type="EMBL" id="MFC6386994.1"/>
    </source>
</evidence>